<sequence>MKTGSDPRPPLPLLCLLLVLSVGGAGATGIGSFFRPLTCAQHLSLRRPCGGNPESFYASQCLKRKCCHDNGTCYHRAIDGEPKSRSDAEVADYLTKLLEESDQEEEKGMEPREEEPKEGGE</sequence>
<keyword evidence="7" id="KW-1185">Reference proteome</keyword>
<name>A0A9D3XJF3_9SAUR</name>
<dbReference type="Pfam" id="PF15431">
    <property type="entry name" value="TMEM190"/>
    <property type="match status" value="1"/>
</dbReference>
<dbReference type="PROSITE" id="PS51448">
    <property type="entry name" value="P_TREFOIL_2"/>
    <property type="match status" value="1"/>
</dbReference>
<reference evidence="6" key="1">
    <citation type="submission" date="2021-09" db="EMBL/GenBank/DDBJ databases">
        <title>The genome of Mauremys mutica provides insights into the evolution of semi-aquatic lifestyle.</title>
        <authorList>
            <person name="Gong S."/>
            <person name="Gao Y."/>
        </authorList>
    </citation>
    <scope>NUCLEOTIDE SEQUENCE</scope>
    <source>
        <strain evidence="6">MM-2020</strain>
        <tissue evidence="6">Muscle</tissue>
    </source>
</reference>
<feature type="chain" id="PRO_5038494553" description="P-type domain-containing protein" evidence="4">
    <location>
        <begin position="28"/>
        <end position="121"/>
    </location>
</feature>
<accession>A0A9D3XJF3</accession>
<dbReference type="AlphaFoldDB" id="A0A9D3XJF3"/>
<dbReference type="EMBL" id="JAHDVG010000469">
    <property type="protein sequence ID" value="KAH1180782.1"/>
    <property type="molecule type" value="Genomic_DNA"/>
</dbReference>
<feature type="domain" description="P-type" evidence="5">
    <location>
        <begin position="37"/>
        <end position="77"/>
    </location>
</feature>
<organism evidence="6 7">
    <name type="scientific">Mauremys mutica</name>
    <name type="common">yellowpond turtle</name>
    <dbReference type="NCBI Taxonomy" id="74926"/>
    <lineage>
        <taxon>Eukaryota</taxon>
        <taxon>Metazoa</taxon>
        <taxon>Chordata</taxon>
        <taxon>Craniata</taxon>
        <taxon>Vertebrata</taxon>
        <taxon>Euteleostomi</taxon>
        <taxon>Archelosauria</taxon>
        <taxon>Testudinata</taxon>
        <taxon>Testudines</taxon>
        <taxon>Cryptodira</taxon>
        <taxon>Durocryptodira</taxon>
        <taxon>Testudinoidea</taxon>
        <taxon>Geoemydidae</taxon>
        <taxon>Geoemydinae</taxon>
        <taxon>Mauremys</taxon>
    </lineage>
</organism>
<comment type="caution">
    <text evidence="6">The sequence shown here is derived from an EMBL/GenBank/DDBJ whole genome shotgun (WGS) entry which is preliminary data.</text>
</comment>
<dbReference type="InterPro" id="IPR028248">
    <property type="entry name" value="TMEM190"/>
</dbReference>
<evidence type="ECO:0000256" key="4">
    <source>
        <dbReference type="SAM" id="SignalP"/>
    </source>
</evidence>
<evidence type="ECO:0000259" key="5">
    <source>
        <dbReference type="PROSITE" id="PS51448"/>
    </source>
</evidence>
<dbReference type="SUPFAM" id="SSF57492">
    <property type="entry name" value="Trefoil"/>
    <property type="match status" value="1"/>
</dbReference>
<proteinExistence type="predicted"/>
<evidence type="ECO:0000256" key="2">
    <source>
        <dbReference type="PROSITE-ProRule" id="PRU00779"/>
    </source>
</evidence>
<evidence type="ECO:0000256" key="3">
    <source>
        <dbReference type="SAM" id="MobiDB-lite"/>
    </source>
</evidence>
<evidence type="ECO:0000256" key="1">
    <source>
        <dbReference type="ARBA" id="ARBA00023157"/>
    </source>
</evidence>
<dbReference type="InterPro" id="IPR000519">
    <property type="entry name" value="P_trefoil_dom"/>
</dbReference>
<feature type="region of interest" description="Disordered" evidence="3">
    <location>
        <begin position="98"/>
        <end position="121"/>
    </location>
</feature>
<comment type="caution">
    <text evidence="2">Lacks conserved residue(s) required for the propagation of feature annotation.</text>
</comment>
<feature type="compositionally biased region" description="Basic and acidic residues" evidence="3">
    <location>
        <begin position="106"/>
        <end position="121"/>
    </location>
</feature>
<keyword evidence="4" id="KW-0732">Signal</keyword>
<protein>
    <recommendedName>
        <fullName evidence="5">P-type domain-containing protein</fullName>
    </recommendedName>
</protein>
<gene>
    <name evidence="6" type="ORF">KIL84_001716</name>
</gene>
<evidence type="ECO:0000313" key="6">
    <source>
        <dbReference type="EMBL" id="KAH1180782.1"/>
    </source>
</evidence>
<keyword evidence="1" id="KW-1015">Disulfide bond</keyword>
<dbReference type="InterPro" id="IPR044913">
    <property type="entry name" value="P_trefoil_dom_sf"/>
</dbReference>
<feature type="signal peptide" evidence="4">
    <location>
        <begin position="1"/>
        <end position="27"/>
    </location>
</feature>
<evidence type="ECO:0000313" key="7">
    <source>
        <dbReference type="Proteomes" id="UP000827986"/>
    </source>
</evidence>
<dbReference type="Proteomes" id="UP000827986">
    <property type="component" value="Unassembled WGS sequence"/>
</dbReference>